<evidence type="ECO:0000313" key="2">
    <source>
        <dbReference type="Proteomes" id="UP000324800"/>
    </source>
</evidence>
<comment type="caution">
    <text evidence="1">The sequence shown here is derived from an EMBL/GenBank/DDBJ whole genome shotgun (WGS) entry which is preliminary data.</text>
</comment>
<reference evidence="1 2" key="1">
    <citation type="submission" date="2019-03" db="EMBL/GenBank/DDBJ databases">
        <title>Single cell metagenomics reveals metabolic interactions within the superorganism composed of flagellate Streblomastix strix and complex community of Bacteroidetes bacteria on its surface.</title>
        <authorList>
            <person name="Treitli S.C."/>
            <person name="Kolisko M."/>
            <person name="Husnik F."/>
            <person name="Keeling P."/>
            <person name="Hampl V."/>
        </authorList>
    </citation>
    <scope>NUCLEOTIDE SEQUENCE [LARGE SCALE GENOMIC DNA]</scope>
    <source>
        <strain evidence="1">ST1C</strain>
    </source>
</reference>
<dbReference type="Proteomes" id="UP000324800">
    <property type="component" value="Unassembled WGS sequence"/>
</dbReference>
<proteinExistence type="predicted"/>
<sequence>MTSEFSDLDNQLNKLKRLMKKCQNILNALSFAAEDLQNHIYLVSECKIHEKLVQLLHINCPESLNCQNKLNLPNLIQTQQLQTALFRALTSLSQFDRPVILFLVQDNNILNHLIDIIVKFSSSLQTNTNQSTQSIQNKNINKNLQGETIVPSEALELLYFIILGSRQFVELLSPNMELIPALISISYFKRYEKEQIQIESQISEGLQQSQYKNNIISRIRRQSIECLGSLQYYGGQKLQEQLVNEFRYVFALLDGIGVCGGSHEFDSEVIHQSCSNLSHVFFLFHEGRSPCPELPVLLKTVGELTEQEGGLEEIEAHLHHTLDLSGDKVKYFAASAKSSIFKY</sequence>
<name>A0A5J4U3F0_9EUKA</name>
<dbReference type="Gene3D" id="1.25.10.10">
    <property type="entry name" value="Leucine-rich Repeat Variant"/>
    <property type="match status" value="1"/>
</dbReference>
<dbReference type="SUPFAM" id="SSF48371">
    <property type="entry name" value="ARM repeat"/>
    <property type="match status" value="1"/>
</dbReference>
<dbReference type="EMBL" id="SNRW01021387">
    <property type="protein sequence ID" value="KAA6364650.1"/>
    <property type="molecule type" value="Genomic_DNA"/>
</dbReference>
<dbReference type="InterPro" id="IPR016024">
    <property type="entry name" value="ARM-type_fold"/>
</dbReference>
<protein>
    <submittedName>
        <fullName evidence="1">Uncharacterized protein</fullName>
    </submittedName>
</protein>
<gene>
    <name evidence="1" type="ORF">EZS28_039822</name>
</gene>
<organism evidence="1 2">
    <name type="scientific">Streblomastix strix</name>
    <dbReference type="NCBI Taxonomy" id="222440"/>
    <lineage>
        <taxon>Eukaryota</taxon>
        <taxon>Metamonada</taxon>
        <taxon>Preaxostyla</taxon>
        <taxon>Oxymonadida</taxon>
        <taxon>Streblomastigidae</taxon>
        <taxon>Streblomastix</taxon>
    </lineage>
</organism>
<dbReference type="AlphaFoldDB" id="A0A5J4U3F0"/>
<dbReference type="InterPro" id="IPR011989">
    <property type="entry name" value="ARM-like"/>
</dbReference>
<evidence type="ECO:0000313" key="1">
    <source>
        <dbReference type="EMBL" id="KAA6364650.1"/>
    </source>
</evidence>
<accession>A0A5J4U3F0</accession>